<dbReference type="InterPro" id="IPR000073">
    <property type="entry name" value="AB_hydrolase_1"/>
</dbReference>
<dbReference type="EMBL" id="AP024412">
    <property type="protein sequence ID" value="BCR36810.1"/>
    <property type="molecule type" value="Genomic_DNA"/>
</dbReference>
<evidence type="ECO:0000313" key="3">
    <source>
        <dbReference type="Proteomes" id="UP000620133"/>
    </source>
</evidence>
<dbReference type="PANTHER" id="PTHR12277">
    <property type="entry name" value="ALPHA/BETA HYDROLASE DOMAIN-CONTAINING PROTEIN"/>
    <property type="match status" value="1"/>
</dbReference>
<dbReference type="PANTHER" id="PTHR12277:SF81">
    <property type="entry name" value="PROTEIN ABHD13"/>
    <property type="match status" value="1"/>
</dbReference>
<feature type="domain" description="AB hydrolase-1" evidence="1">
    <location>
        <begin position="165"/>
        <end position="285"/>
    </location>
</feature>
<organism evidence="2 3">
    <name type="scientific">Mariniplasma anaerobium</name>
    <dbReference type="NCBI Taxonomy" id="2735436"/>
    <lineage>
        <taxon>Bacteria</taxon>
        <taxon>Bacillati</taxon>
        <taxon>Mycoplasmatota</taxon>
        <taxon>Mollicutes</taxon>
        <taxon>Acholeplasmatales</taxon>
        <taxon>Acholeplasmataceae</taxon>
        <taxon>Mariniplasma</taxon>
    </lineage>
</organism>
<dbReference type="KEGG" id="manr:MPAN_017030"/>
<sequence>MDKVKKHIVLIEYVFLSLWMISLIYLGYQIHLSYIGYNESFSAPLYLVFILDTFVYVIISFIVCVIWLVTRSIRKKQGIQIVNSRLVHQFKVHKIRSILIVFTLFTLLSILVIVLIQPIILYHPNHSAFAYQELIELDVYETYEISDGNLTYQGFGFVDRDKVQPTIIYFGGNGESSAQTFYQYHQQDFFSHIQGYNFIIIDYPGYGLSEGKTSDSSITKMAETVYDYMSSLSYVNESEIYVYGYSIGTGVSTYIASIKDIKGLILIAPYSSITDLFNSRLPIFKGLGQKLITEEFTSYLYAQDCQVKPLIIVSRSDQTIPIELSLKLADAFLIEPSLFILEQEAHNEFLDNSNVIDQIVNYLND</sequence>
<dbReference type="InterPro" id="IPR029058">
    <property type="entry name" value="AB_hydrolase_fold"/>
</dbReference>
<accession>A0A7U9TIA2</accession>
<dbReference type="Gene3D" id="3.40.50.1820">
    <property type="entry name" value="alpha/beta hydrolase"/>
    <property type="match status" value="1"/>
</dbReference>
<name>A0A7U9TIA2_9MOLU</name>
<evidence type="ECO:0000313" key="2">
    <source>
        <dbReference type="EMBL" id="BCR36810.1"/>
    </source>
</evidence>
<dbReference type="SUPFAM" id="SSF53474">
    <property type="entry name" value="alpha/beta-Hydrolases"/>
    <property type="match status" value="1"/>
</dbReference>
<keyword evidence="3" id="KW-1185">Reference proteome</keyword>
<dbReference type="RefSeq" id="WP_176239452.1">
    <property type="nucleotide sequence ID" value="NZ_AP024412.1"/>
</dbReference>
<gene>
    <name evidence="2" type="ORF">MPAN_017030</name>
</gene>
<dbReference type="AlphaFoldDB" id="A0A7U9TIA2"/>
<protein>
    <recommendedName>
        <fullName evidence="1">AB hydrolase-1 domain-containing protein</fullName>
    </recommendedName>
</protein>
<proteinExistence type="predicted"/>
<reference evidence="2" key="1">
    <citation type="submission" date="2021-01" db="EMBL/GenBank/DDBJ databases">
        <title>Draft genome sequence of Acholeplasmataceae bacterium strain Mahy22.</title>
        <authorList>
            <person name="Watanabe M."/>
            <person name="Kojima H."/>
            <person name="Fukui M."/>
        </authorList>
    </citation>
    <scope>NUCLEOTIDE SEQUENCE</scope>
    <source>
        <strain evidence="2">Mahy22</strain>
    </source>
</reference>
<dbReference type="Pfam" id="PF00561">
    <property type="entry name" value="Abhydrolase_1"/>
    <property type="match status" value="1"/>
</dbReference>
<evidence type="ECO:0000259" key="1">
    <source>
        <dbReference type="Pfam" id="PF00561"/>
    </source>
</evidence>
<dbReference type="Proteomes" id="UP000620133">
    <property type="component" value="Chromosome"/>
</dbReference>